<protein>
    <submittedName>
        <fullName evidence="1">Uncharacterized protein</fullName>
    </submittedName>
</protein>
<reference evidence="1 2" key="1">
    <citation type="journal article" date="2023" name="Genes (Basel)">
        <title>Chromosome-Level Genome Assembly and Circadian Gene Repertoire of the Patagonia Blennie Eleginops maclovinus-The Closest Ancestral Proxy of Antarctic Cryonotothenioids.</title>
        <authorList>
            <person name="Cheng C.C."/>
            <person name="Rivera-Colon A.G."/>
            <person name="Minhas B.F."/>
            <person name="Wilson L."/>
            <person name="Rayamajhi N."/>
            <person name="Vargas-Chacoff L."/>
            <person name="Catchen J.M."/>
        </authorList>
    </citation>
    <scope>NUCLEOTIDE SEQUENCE [LARGE SCALE GENOMIC DNA]</scope>
    <source>
        <strain evidence="1">JMC-PN-2008</strain>
    </source>
</reference>
<reference evidence="1 2" key="2">
    <citation type="journal article" date="2023" name="Mol. Biol. Evol.">
        <title>Genomics of Secondarily Temperate Adaptation in the Only Non-Antarctic Icefish.</title>
        <authorList>
            <person name="Rivera-Colon A.G."/>
            <person name="Rayamajhi N."/>
            <person name="Minhas B.F."/>
            <person name="Madrigal G."/>
            <person name="Bilyk K.T."/>
            <person name="Yoon V."/>
            <person name="Hune M."/>
            <person name="Gregory S."/>
            <person name="Cheng C.H.C."/>
            <person name="Catchen J.M."/>
        </authorList>
    </citation>
    <scope>NUCLEOTIDE SEQUENCE [LARGE SCALE GENOMIC DNA]</scope>
    <source>
        <strain evidence="1">JMC-PN-2008</strain>
    </source>
</reference>
<gene>
    <name evidence="1" type="ORF">PBY51_014752</name>
</gene>
<organism evidence="1 2">
    <name type="scientific">Eleginops maclovinus</name>
    <name type="common">Patagonian blennie</name>
    <name type="synonym">Eleginus maclovinus</name>
    <dbReference type="NCBI Taxonomy" id="56733"/>
    <lineage>
        <taxon>Eukaryota</taxon>
        <taxon>Metazoa</taxon>
        <taxon>Chordata</taxon>
        <taxon>Craniata</taxon>
        <taxon>Vertebrata</taxon>
        <taxon>Euteleostomi</taxon>
        <taxon>Actinopterygii</taxon>
        <taxon>Neopterygii</taxon>
        <taxon>Teleostei</taxon>
        <taxon>Neoteleostei</taxon>
        <taxon>Acanthomorphata</taxon>
        <taxon>Eupercaria</taxon>
        <taxon>Perciformes</taxon>
        <taxon>Notothenioidei</taxon>
        <taxon>Eleginopidae</taxon>
        <taxon>Eleginops</taxon>
    </lineage>
</organism>
<evidence type="ECO:0000313" key="1">
    <source>
        <dbReference type="EMBL" id="KAK5853612.1"/>
    </source>
</evidence>
<dbReference type="EMBL" id="JAUZQC010000019">
    <property type="protein sequence ID" value="KAK5853612.1"/>
    <property type="molecule type" value="Genomic_DNA"/>
</dbReference>
<name>A0AAN7X2W2_ELEMC</name>
<sequence length="69" mass="7355">MAWHKMATLGPSRCLARSWETVKLLCDVSTAPADLSITSPFITLVHWQADPSEPKVSGPAGKLSSSCGK</sequence>
<dbReference type="AlphaFoldDB" id="A0AAN7X2W2"/>
<evidence type="ECO:0000313" key="2">
    <source>
        <dbReference type="Proteomes" id="UP001346869"/>
    </source>
</evidence>
<dbReference type="Proteomes" id="UP001346869">
    <property type="component" value="Unassembled WGS sequence"/>
</dbReference>
<accession>A0AAN7X2W2</accession>
<comment type="caution">
    <text evidence="1">The sequence shown here is derived from an EMBL/GenBank/DDBJ whole genome shotgun (WGS) entry which is preliminary data.</text>
</comment>
<keyword evidence="2" id="KW-1185">Reference proteome</keyword>
<proteinExistence type="predicted"/>